<keyword evidence="3" id="KW-1003">Cell membrane</keyword>
<dbReference type="RefSeq" id="WP_129519629.1">
    <property type="nucleotide sequence ID" value="NZ_SDPN01000005.1"/>
</dbReference>
<feature type="transmembrane region" description="Helical" evidence="5">
    <location>
        <begin position="51"/>
        <end position="78"/>
    </location>
</feature>
<keyword evidence="4" id="KW-0769">Symport</keyword>
<reference evidence="6 7" key="1">
    <citation type="submission" date="2019-01" db="EMBL/GenBank/DDBJ databases">
        <title>Agromyces.</title>
        <authorList>
            <person name="Li J."/>
        </authorList>
    </citation>
    <scope>NUCLEOTIDE SEQUENCE [LARGE SCALE GENOMIC DNA]</scope>
    <source>
        <strain evidence="6 7">DSM 15934</strain>
    </source>
</reference>
<feature type="transmembrane region" description="Helical" evidence="5">
    <location>
        <begin position="90"/>
        <end position="110"/>
    </location>
</feature>
<gene>
    <name evidence="6" type="ORF">ESP51_04115</name>
</gene>
<dbReference type="Proteomes" id="UP000293865">
    <property type="component" value="Unassembled WGS sequence"/>
</dbReference>
<keyword evidence="5" id="KW-1133">Transmembrane helix</keyword>
<evidence type="ECO:0000256" key="5">
    <source>
        <dbReference type="SAM" id="Phobius"/>
    </source>
</evidence>
<dbReference type="Gene3D" id="1.20.1250.20">
    <property type="entry name" value="MFS general substrate transporter like domains"/>
    <property type="match status" value="1"/>
</dbReference>
<feature type="transmembrane region" description="Helical" evidence="5">
    <location>
        <begin position="24"/>
        <end position="45"/>
    </location>
</feature>
<name>A0A4Q2L2M2_9MICO</name>
<keyword evidence="5" id="KW-0472">Membrane</keyword>
<comment type="caution">
    <text evidence="6">The sequence shown here is derived from an EMBL/GenBank/DDBJ whole genome shotgun (WGS) entry which is preliminary data.</text>
</comment>
<dbReference type="EMBL" id="SDPN01000005">
    <property type="protein sequence ID" value="RXZ72364.1"/>
    <property type="molecule type" value="Genomic_DNA"/>
</dbReference>
<evidence type="ECO:0000256" key="4">
    <source>
        <dbReference type="ARBA" id="ARBA00022847"/>
    </source>
</evidence>
<dbReference type="InterPro" id="IPR051084">
    <property type="entry name" value="H+-coupled_symporters"/>
</dbReference>
<evidence type="ECO:0008006" key="8">
    <source>
        <dbReference type="Google" id="ProtNLM"/>
    </source>
</evidence>
<evidence type="ECO:0000256" key="2">
    <source>
        <dbReference type="ARBA" id="ARBA00022448"/>
    </source>
</evidence>
<feature type="transmembrane region" description="Helical" evidence="5">
    <location>
        <begin position="116"/>
        <end position="134"/>
    </location>
</feature>
<organism evidence="6 7">
    <name type="scientific">Agromyces albus</name>
    <dbReference type="NCBI Taxonomy" id="205332"/>
    <lineage>
        <taxon>Bacteria</taxon>
        <taxon>Bacillati</taxon>
        <taxon>Actinomycetota</taxon>
        <taxon>Actinomycetes</taxon>
        <taxon>Micrococcales</taxon>
        <taxon>Microbacteriaceae</taxon>
        <taxon>Agromyces</taxon>
    </lineage>
</organism>
<evidence type="ECO:0000313" key="7">
    <source>
        <dbReference type="Proteomes" id="UP000293865"/>
    </source>
</evidence>
<dbReference type="AlphaFoldDB" id="A0A4Q2L2M2"/>
<dbReference type="PANTHER" id="PTHR43528">
    <property type="entry name" value="ALPHA-KETOGLUTARATE PERMEASE"/>
    <property type="match status" value="1"/>
</dbReference>
<evidence type="ECO:0000256" key="1">
    <source>
        <dbReference type="ARBA" id="ARBA00004651"/>
    </source>
</evidence>
<keyword evidence="7" id="KW-1185">Reference proteome</keyword>
<sequence length="146" mass="14744">MIVGTLVCSILVTGWFGDRIPGHAALLVGAIGMLVAAPLATPLAVSGSAHLALLGGAVFAIPLGVYAVPAYVAVASLFPRRIRVSSGSLAFNLTTAIAALCPASALWIRAETASEWGFAAMVGIAAVISVVVVASTTDWARSFSHA</sequence>
<protein>
    <recommendedName>
        <fullName evidence="8">MFS transporter</fullName>
    </recommendedName>
</protein>
<evidence type="ECO:0000256" key="3">
    <source>
        <dbReference type="ARBA" id="ARBA00022475"/>
    </source>
</evidence>
<dbReference type="InterPro" id="IPR036259">
    <property type="entry name" value="MFS_trans_sf"/>
</dbReference>
<dbReference type="GO" id="GO:0005886">
    <property type="term" value="C:plasma membrane"/>
    <property type="evidence" value="ECO:0007669"/>
    <property type="project" value="UniProtKB-SubCell"/>
</dbReference>
<accession>A0A4Q2L2M2</accession>
<keyword evidence="5" id="KW-0812">Transmembrane</keyword>
<dbReference type="PANTHER" id="PTHR43528:SF1">
    <property type="entry name" value="ALPHA-KETOGLUTARATE PERMEASE"/>
    <property type="match status" value="1"/>
</dbReference>
<proteinExistence type="predicted"/>
<comment type="subcellular location">
    <subcellularLocation>
        <location evidence="1">Cell membrane</location>
        <topology evidence="1">Multi-pass membrane protein</topology>
    </subcellularLocation>
</comment>
<keyword evidence="2" id="KW-0813">Transport</keyword>
<evidence type="ECO:0000313" key="6">
    <source>
        <dbReference type="EMBL" id="RXZ72364.1"/>
    </source>
</evidence>
<dbReference type="SUPFAM" id="SSF103473">
    <property type="entry name" value="MFS general substrate transporter"/>
    <property type="match status" value="1"/>
</dbReference>
<dbReference type="GO" id="GO:0015293">
    <property type="term" value="F:symporter activity"/>
    <property type="evidence" value="ECO:0007669"/>
    <property type="project" value="UniProtKB-KW"/>
</dbReference>